<keyword evidence="6" id="KW-0540">Nuclease</keyword>
<evidence type="ECO:0000256" key="11">
    <source>
        <dbReference type="ARBA" id="ARBA00039658"/>
    </source>
</evidence>
<evidence type="ECO:0000256" key="8">
    <source>
        <dbReference type="ARBA" id="ARBA00022801"/>
    </source>
</evidence>
<dbReference type="InterPro" id="IPR041588">
    <property type="entry name" value="Integrase_H2C2"/>
</dbReference>
<dbReference type="GO" id="GO:0004523">
    <property type="term" value="F:RNA-DNA hybrid ribonuclease activity"/>
    <property type="evidence" value="ECO:0007669"/>
    <property type="project" value="UniProtKB-EC"/>
</dbReference>
<evidence type="ECO:0000256" key="3">
    <source>
        <dbReference type="ARBA" id="ARBA00022670"/>
    </source>
</evidence>
<keyword evidence="7" id="KW-0255">Endonuclease</keyword>
<dbReference type="PANTHER" id="PTHR37984:SF5">
    <property type="entry name" value="PROTEIN NYNRIN-LIKE"/>
    <property type="match status" value="1"/>
</dbReference>
<keyword evidence="14" id="KW-1185">Reference proteome</keyword>
<dbReference type="Gene3D" id="3.10.10.10">
    <property type="entry name" value="HIV Type 1 Reverse Transcriptase, subunit A, domain 1"/>
    <property type="match status" value="1"/>
</dbReference>
<dbReference type="Proteomes" id="UP001488805">
    <property type="component" value="Unassembled WGS sequence"/>
</dbReference>
<keyword evidence="10" id="KW-0511">Multifunctional enzyme</keyword>
<gene>
    <name evidence="13" type="ORF">VZT92_026730</name>
</gene>
<dbReference type="Pfam" id="PF00078">
    <property type="entry name" value="RVT_1"/>
    <property type="match status" value="1"/>
</dbReference>
<dbReference type="PROSITE" id="PS50878">
    <property type="entry name" value="RT_POL"/>
    <property type="match status" value="1"/>
</dbReference>
<evidence type="ECO:0000256" key="2">
    <source>
        <dbReference type="ARBA" id="ARBA00012180"/>
    </source>
</evidence>
<evidence type="ECO:0000313" key="14">
    <source>
        <dbReference type="Proteomes" id="UP001488805"/>
    </source>
</evidence>
<keyword evidence="8" id="KW-0378">Hydrolase</keyword>
<dbReference type="EMBL" id="JBCEZU010000597">
    <property type="protein sequence ID" value="KAK9513171.1"/>
    <property type="molecule type" value="Genomic_DNA"/>
</dbReference>
<keyword evidence="3" id="KW-0645">Protease</keyword>
<proteinExistence type="inferred from homology"/>
<dbReference type="InterPro" id="IPR043128">
    <property type="entry name" value="Rev_trsase/Diguanyl_cyclase"/>
</dbReference>
<reference evidence="13 14" key="1">
    <citation type="journal article" date="2024" name="Genome Biol. Evol.">
        <title>Chromosome-level genome assembly of the viviparous eelpout Zoarces viviparus.</title>
        <authorList>
            <person name="Fuhrmann N."/>
            <person name="Brasseur M.V."/>
            <person name="Bakowski C.E."/>
            <person name="Podsiadlowski L."/>
            <person name="Prost S."/>
            <person name="Krehenwinkel H."/>
            <person name="Mayer C."/>
        </authorList>
    </citation>
    <scope>NUCLEOTIDE SEQUENCE [LARGE SCALE GENOMIC DNA]</scope>
    <source>
        <strain evidence="13">NO-MEL_2022_Ind0_liver</strain>
    </source>
</reference>
<dbReference type="FunFam" id="3.30.70.270:FF:000020">
    <property type="entry name" value="Transposon Tf2-6 polyprotein-like Protein"/>
    <property type="match status" value="1"/>
</dbReference>
<dbReference type="EC" id="3.1.26.4" evidence="2"/>
<dbReference type="FunFam" id="3.10.10.10:FF:000007">
    <property type="entry name" value="Retrovirus-related Pol polyprotein from transposon 17.6-like Protein"/>
    <property type="match status" value="1"/>
</dbReference>
<dbReference type="CDD" id="cd09274">
    <property type="entry name" value="RNase_HI_RT_Ty3"/>
    <property type="match status" value="1"/>
</dbReference>
<dbReference type="Gene3D" id="1.10.340.70">
    <property type="match status" value="1"/>
</dbReference>
<dbReference type="SUPFAM" id="SSF56672">
    <property type="entry name" value="DNA/RNA polymerases"/>
    <property type="match status" value="1"/>
</dbReference>
<evidence type="ECO:0000256" key="7">
    <source>
        <dbReference type="ARBA" id="ARBA00022759"/>
    </source>
</evidence>
<comment type="similarity">
    <text evidence="1">Belongs to the beta type-B retroviral polymerase family. HERV class-II K(HML-2) pol subfamily.</text>
</comment>
<dbReference type="InterPro" id="IPR050951">
    <property type="entry name" value="Retrovirus_Pol_polyprotein"/>
</dbReference>
<dbReference type="Gene3D" id="3.30.70.270">
    <property type="match status" value="2"/>
</dbReference>
<dbReference type="PANTHER" id="PTHR37984">
    <property type="entry name" value="PROTEIN CBG26694"/>
    <property type="match status" value="1"/>
</dbReference>
<evidence type="ECO:0000313" key="13">
    <source>
        <dbReference type="EMBL" id="KAK9513171.1"/>
    </source>
</evidence>
<accession>A0AAW1DQU8</accession>
<dbReference type="Pfam" id="PF17921">
    <property type="entry name" value="Integrase_H2C2"/>
    <property type="match status" value="1"/>
</dbReference>
<evidence type="ECO:0000256" key="4">
    <source>
        <dbReference type="ARBA" id="ARBA00022679"/>
    </source>
</evidence>
<evidence type="ECO:0000256" key="1">
    <source>
        <dbReference type="ARBA" id="ARBA00010879"/>
    </source>
</evidence>
<comment type="caution">
    <text evidence="13">The sequence shown here is derived from an EMBL/GenBank/DDBJ whole genome shotgun (WGS) entry which is preliminary data.</text>
</comment>
<dbReference type="GO" id="GO:0003964">
    <property type="term" value="F:RNA-directed DNA polymerase activity"/>
    <property type="evidence" value="ECO:0007669"/>
    <property type="project" value="UniProtKB-KW"/>
</dbReference>
<evidence type="ECO:0000256" key="9">
    <source>
        <dbReference type="ARBA" id="ARBA00022918"/>
    </source>
</evidence>
<protein>
    <recommendedName>
        <fullName evidence="11">Gypsy retrotransposon integrase-like protein 1</fullName>
        <ecNumber evidence="2">3.1.26.4</ecNumber>
    </recommendedName>
</protein>
<dbReference type="InterPro" id="IPR041577">
    <property type="entry name" value="RT_RNaseH_2"/>
</dbReference>
<organism evidence="13 14">
    <name type="scientific">Zoarces viviparus</name>
    <name type="common">Viviparous eelpout</name>
    <name type="synonym">Blennius viviparus</name>
    <dbReference type="NCBI Taxonomy" id="48416"/>
    <lineage>
        <taxon>Eukaryota</taxon>
        <taxon>Metazoa</taxon>
        <taxon>Chordata</taxon>
        <taxon>Craniata</taxon>
        <taxon>Vertebrata</taxon>
        <taxon>Euteleostomi</taxon>
        <taxon>Actinopterygii</taxon>
        <taxon>Neopterygii</taxon>
        <taxon>Teleostei</taxon>
        <taxon>Neoteleostei</taxon>
        <taxon>Acanthomorphata</taxon>
        <taxon>Eupercaria</taxon>
        <taxon>Perciformes</taxon>
        <taxon>Cottioidei</taxon>
        <taxon>Zoarcales</taxon>
        <taxon>Zoarcidae</taxon>
        <taxon>Zoarcinae</taxon>
        <taxon>Zoarces</taxon>
    </lineage>
</organism>
<dbReference type="FunFam" id="1.10.340.70:FF:000001">
    <property type="entry name" value="Retrovirus-related Pol polyprotein from transposon gypsy-like Protein"/>
    <property type="match status" value="1"/>
</dbReference>
<dbReference type="InterPro" id="IPR000477">
    <property type="entry name" value="RT_dom"/>
</dbReference>
<evidence type="ECO:0000256" key="6">
    <source>
        <dbReference type="ARBA" id="ARBA00022722"/>
    </source>
</evidence>
<dbReference type="Pfam" id="PF17919">
    <property type="entry name" value="RT_RNaseH_2"/>
    <property type="match status" value="1"/>
</dbReference>
<dbReference type="CDD" id="cd01647">
    <property type="entry name" value="RT_LTR"/>
    <property type="match status" value="1"/>
</dbReference>
<sequence length="744" mass="83675">MVLGKGMHLGEFFSVNESELVSLPQIPVETTSANSSTEVPFGSLEESPASQQQKAQLVALLAEHQEIFSTSRGVTGKCTLIQHHIKTGNHSPLRQHAYRTSPEKRVEINRQVAALLADGVIEESCSPWASPVVLVKKKNGEWRFCIDYRRLNSVTVKDCHPLPRVDDTLDALAGSLWFSTLDFSNGYWQVEVAEEDREKTAFTTGRGLYQWWSMPMGLTNSPATFQRIMELVLRGLPWQVRMVYLDDVLIYSPTFESHLSSLREVFSRIQTAGLKLNPKKCHLAQDHVVFLGHVVSRHGLQPDPRNTDKVRTWPTPRNPTEVRAFVGLCSYYRRFVKDFAKRASPLHHLTCKGTPFQWTTECNEAFEYLKGVLSEAPIVTMPDFNVPFKVYTDASMEAVGAVLAQDREGLERVVVYASQSLTPTERRWSTFDRELWAIVWAVRQFRHYIGVAAFTIITDHKPLLGLRTMSIDKDPTGRRARWILELDPFNWVIQHKNGKQHTNADALSRRPQDPLAGTVNDASREVATQVTAVGLDRESGVPQADSLLTPSSAANLPTSDLITGGQPLEPDSEISDLSFIHALSHDGTGLKELQQADPDIATVFDWRDSRPPRGQMRGSSRWLRKLWTEHPRLSVVNNLLCRGVTSSLTGGAQYQVVVPSSLVPDVLHHLHGGPVSAHFSAERVWEQARQTCYWPSMFKDIRQWCGQCLPCHTRRAPVPKYRAPMGGSQATRPFQRVAMDNVVL</sequence>
<dbReference type="InterPro" id="IPR043502">
    <property type="entry name" value="DNA/RNA_pol_sf"/>
</dbReference>
<keyword evidence="9" id="KW-0695">RNA-directed DNA polymerase</keyword>
<evidence type="ECO:0000256" key="10">
    <source>
        <dbReference type="ARBA" id="ARBA00023268"/>
    </source>
</evidence>
<feature type="domain" description="Reverse transcriptase" evidence="12">
    <location>
        <begin position="116"/>
        <end position="295"/>
    </location>
</feature>
<keyword evidence="4" id="KW-0808">Transferase</keyword>
<evidence type="ECO:0000259" key="12">
    <source>
        <dbReference type="PROSITE" id="PS50878"/>
    </source>
</evidence>
<keyword evidence="5" id="KW-0548">Nucleotidyltransferase</keyword>
<evidence type="ECO:0000256" key="5">
    <source>
        <dbReference type="ARBA" id="ARBA00022695"/>
    </source>
</evidence>
<dbReference type="GO" id="GO:0008233">
    <property type="term" value="F:peptidase activity"/>
    <property type="evidence" value="ECO:0007669"/>
    <property type="project" value="UniProtKB-KW"/>
</dbReference>
<dbReference type="AlphaFoldDB" id="A0AAW1DQU8"/>
<dbReference type="GO" id="GO:0006508">
    <property type="term" value="P:proteolysis"/>
    <property type="evidence" value="ECO:0007669"/>
    <property type="project" value="UniProtKB-KW"/>
</dbReference>
<name>A0AAW1DQU8_ZOAVI</name>
<dbReference type="FunFam" id="3.10.10.10:FF:000002">
    <property type="entry name" value="Retrovirus-related Pol polyprotein from transposon 17.6-like protein"/>
    <property type="match status" value="1"/>
</dbReference>